<protein>
    <submittedName>
        <fullName evidence="2">Potassium-transporting ATPase subunit F</fullName>
    </submittedName>
</protein>
<organism evidence="2 3">
    <name type="scientific">Rhodobacter capsulatus</name>
    <name type="common">Rhodopseudomonas capsulata</name>
    <dbReference type="NCBI Taxonomy" id="1061"/>
    <lineage>
        <taxon>Bacteria</taxon>
        <taxon>Pseudomonadati</taxon>
        <taxon>Pseudomonadota</taxon>
        <taxon>Alphaproteobacteria</taxon>
        <taxon>Rhodobacterales</taxon>
        <taxon>Rhodobacter group</taxon>
        <taxon>Rhodobacter</taxon>
    </lineage>
</organism>
<dbReference type="GO" id="GO:0005886">
    <property type="term" value="C:plasma membrane"/>
    <property type="evidence" value="ECO:0007669"/>
    <property type="project" value="InterPro"/>
</dbReference>
<evidence type="ECO:0000313" key="2">
    <source>
        <dbReference type="EMBL" id="TKD21686.1"/>
    </source>
</evidence>
<gene>
    <name evidence="2" type="ORF">FBT96_08040</name>
</gene>
<evidence type="ECO:0000256" key="1">
    <source>
        <dbReference type="SAM" id="Phobius"/>
    </source>
</evidence>
<proteinExistence type="predicted"/>
<keyword evidence="1" id="KW-0812">Transmembrane</keyword>
<dbReference type="GO" id="GO:0008556">
    <property type="term" value="F:P-type potassium transmembrane transporter activity"/>
    <property type="evidence" value="ECO:0007669"/>
    <property type="project" value="InterPro"/>
</dbReference>
<dbReference type="RefSeq" id="WP_136905793.1">
    <property type="nucleotide sequence ID" value="NZ_SWJZ01000026.1"/>
</dbReference>
<dbReference type="Proteomes" id="UP000310597">
    <property type="component" value="Unassembled WGS sequence"/>
</dbReference>
<keyword evidence="1" id="KW-0472">Membrane</keyword>
<dbReference type="InterPro" id="IPR011726">
    <property type="entry name" value="KdpF"/>
</dbReference>
<dbReference type="Pfam" id="PF09604">
    <property type="entry name" value="Potass_KdpF"/>
    <property type="match status" value="1"/>
</dbReference>
<dbReference type="EMBL" id="SWJZ01000026">
    <property type="protein sequence ID" value="TKD21686.1"/>
    <property type="molecule type" value="Genomic_DNA"/>
</dbReference>
<keyword evidence="1" id="KW-1133">Transmembrane helix</keyword>
<comment type="caution">
    <text evidence="2">The sequence shown here is derived from an EMBL/GenBank/DDBJ whole genome shotgun (WGS) entry which is preliminary data.</text>
</comment>
<dbReference type="OrthoDB" id="9925870at2"/>
<evidence type="ECO:0000313" key="3">
    <source>
        <dbReference type="Proteomes" id="UP000310597"/>
    </source>
</evidence>
<reference evidence="2 3" key="1">
    <citation type="submission" date="2019-04" db="EMBL/GenBank/DDBJ databases">
        <title>Draft Whole-Genome sequence of the purple photosynthetic bacterium Rhodobacter capsulatus SP108 with an indigenous class A beta-lactamase.</title>
        <authorList>
            <person name="Robertson S."/>
            <person name="Meyer T.E."/>
            <person name="Kyndt J.A."/>
        </authorList>
    </citation>
    <scope>NUCLEOTIDE SEQUENCE [LARGE SCALE GENOMIC DNA]</scope>
    <source>
        <strain evidence="2 3">SP108</strain>
    </source>
</reference>
<sequence length="86" mass="9631">MPRGCFRYRSLMRSGAIFRAPFRCTRETLDVRYPFCRPWPRADRAVRALCRAAGAGLIMLEAGLGLVVALLVGAYLILTLIAPEKF</sequence>
<accession>A0A4U1JRF1</accession>
<name>A0A4U1JRF1_RHOCA</name>
<feature type="transmembrane region" description="Helical" evidence="1">
    <location>
        <begin position="57"/>
        <end position="82"/>
    </location>
</feature>
<dbReference type="AlphaFoldDB" id="A0A4U1JRF1"/>